<keyword evidence="3" id="KW-1185">Reference proteome</keyword>
<feature type="transmembrane region" description="Helical" evidence="1">
    <location>
        <begin position="150"/>
        <end position="173"/>
    </location>
</feature>
<organism evidence="2 3">
    <name type="scientific">Undibacterium flavidum</name>
    <dbReference type="NCBI Taxonomy" id="2762297"/>
    <lineage>
        <taxon>Bacteria</taxon>
        <taxon>Pseudomonadati</taxon>
        <taxon>Pseudomonadota</taxon>
        <taxon>Betaproteobacteria</taxon>
        <taxon>Burkholderiales</taxon>
        <taxon>Oxalobacteraceae</taxon>
        <taxon>Undibacterium</taxon>
    </lineage>
</organism>
<protein>
    <recommendedName>
        <fullName evidence="4">MotA/TolQ/ExbB proton channel family protein</fullName>
    </recommendedName>
</protein>
<dbReference type="RefSeq" id="WP_186941523.1">
    <property type="nucleotide sequence ID" value="NZ_JACOGA010000006.1"/>
</dbReference>
<feature type="transmembrane region" description="Helical" evidence="1">
    <location>
        <begin position="193"/>
        <end position="216"/>
    </location>
</feature>
<keyword evidence="1" id="KW-0812">Transmembrane</keyword>
<sequence length="237" mass="26478">MKKHKSDISEIVHLLDAMTPAGSATTQSRSERKAEQIANWIMGCAAITFVILCVFSVWHKFIGGLSEQAKFVALGFGIASMLLPVMSWLVNIVVSLWTILNFRKNQLRRFLVEIDNDNQHVDVLMSKSREELELVQKFIQLKSTRIKNRIGLFFGSPDKVALLSLAGVGWLALKELFSKDATVILSIGGGLAGYGFLQYVMAFFAGIAFGAVLMNFQLQRYVYQLELLDLVISQKAK</sequence>
<accession>A0ABR6YA74</accession>
<feature type="transmembrane region" description="Helical" evidence="1">
    <location>
        <begin position="37"/>
        <end position="59"/>
    </location>
</feature>
<keyword evidence="1" id="KW-1133">Transmembrane helix</keyword>
<evidence type="ECO:0008006" key="4">
    <source>
        <dbReference type="Google" id="ProtNLM"/>
    </source>
</evidence>
<reference evidence="2 3" key="1">
    <citation type="submission" date="2020-08" db="EMBL/GenBank/DDBJ databases">
        <title>Novel species isolated from subtropical streams in China.</title>
        <authorList>
            <person name="Lu H."/>
        </authorList>
    </citation>
    <scope>NUCLEOTIDE SEQUENCE [LARGE SCALE GENOMIC DNA]</scope>
    <source>
        <strain evidence="2 3">LX15W</strain>
    </source>
</reference>
<feature type="transmembrane region" description="Helical" evidence="1">
    <location>
        <begin position="71"/>
        <end position="100"/>
    </location>
</feature>
<gene>
    <name evidence="2" type="ORF">H8K55_07815</name>
</gene>
<evidence type="ECO:0000256" key="1">
    <source>
        <dbReference type="SAM" id="Phobius"/>
    </source>
</evidence>
<evidence type="ECO:0000313" key="3">
    <source>
        <dbReference type="Proteomes" id="UP000624279"/>
    </source>
</evidence>
<dbReference type="Proteomes" id="UP000624279">
    <property type="component" value="Unassembled WGS sequence"/>
</dbReference>
<proteinExistence type="predicted"/>
<dbReference type="EMBL" id="JACOGA010000006">
    <property type="protein sequence ID" value="MBC3873488.1"/>
    <property type="molecule type" value="Genomic_DNA"/>
</dbReference>
<keyword evidence="1" id="KW-0472">Membrane</keyword>
<evidence type="ECO:0000313" key="2">
    <source>
        <dbReference type="EMBL" id="MBC3873488.1"/>
    </source>
</evidence>
<name>A0ABR6YA74_9BURK</name>
<comment type="caution">
    <text evidence="2">The sequence shown here is derived from an EMBL/GenBank/DDBJ whole genome shotgun (WGS) entry which is preliminary data.</text>
</comment>